<feature type="region of interest" description="Disordered" evidence="1">
    <location>
        <begin position="141"/>
        <end position="194"/>
    </location>
</feature>
<feature type="region of interest" description="Disordered" evidence="1">
    <location>
        <begin position="1"/>
        <end position="128"/>
    </location>
</feature>
<keyword evidence="3" id="KW-1185">Reference proteome</keyword>
<evidence type="ECO:0000313" key="3">
    <source>
        <dbReference type="Proteomes" id="UP001365128"/>
    </source>
</evidence>
<feature type="compositionally biased region" description="Polar residues" evidence="1">
    <location>
        <begin position="144"/>
        <end position="155"/>
    </location>
</feature>
<dbReference type="PANTHER" id="PTHR37540">
    <property type="entry name" value="TRANSCRIPTION FACTOR (ACR-2), PUTATIVE-RELATED-RELATED"/>
    <property type="match status" value="1"/>
</dbReference>
<proteinExistence type="predicted"/>
<protein>
    <recommendedName>
        <fullName evidence="4">Tachykinin family protein</fullName>
    </recommendedName>
</protein>
<accession>A0ABR1LIQ4</accession>
<reference evidence="2 3" key="1">
    <citation type="submission" date="2024-04" db="EMBL/GenBank/DDBJ databases">
        <title>Phyllosticta paracitricarpa is synonymous to the EU quarantine fungus P. citricarpa based on phylogenomic analyses.</title>
        <authorList>
            <consortium name="Lawrence Berkeley National Laboratory"/>
            <person name="Van Ingen-Buijs V.A."/>
            <person name="Van Westerhoven A.C."/>
            <person name="Haridas S."/>
            <person name="Skiadas P."/>
            <person name="Martin F."/>
            <person name="Groenewald J.Z."/>
            <person name="Crous P.W."/>
            <person name="Seidl M.F."/>
        </authorList>
    </citation>
    <scope>NUCLEOTIDE SEQUENCE [LARGE SCALE GENOMIC DNA]</scope>
    <source>
        <strain evidence="2 3">CBS 122670</strain>
    </source>
</reference>
<evidence type="ECO:0000313" key="2">
    <source>
        <dbReference type="EMBL" id="KAK7534619.1"/>
    </source>
</evidence>
<feature type="compositionally biased region" description="Low complexity" evidence="1">
    <location>
        <begin position="100"/>
        <end position="125"/>
    </location>
</feature>
<dbReference type="EMBL" id="JBBPDW010000041">
    <property type="protein sequence ID" value="KAK7534619.1"/>
    <property type="molecule type" value="Genomic_DNA"/>
</dbReference>
<organism evidence="2 3">
    <name type="scientific">Phyllosticta citricarpa</name>
    <dbReference type="NCBI Taxonomy" id="55181"/>
    <lineage>
        <taxon>Eukaryota</taxon>
        <taxon>Fungi</taxon>
        <taxon>Dikarya</taxon>
        <taxon>Ascomycota</taxon>
        <taxon>Pezizomycotina</taxon>
        <taxon>Dothideomycetes</taxon>
        <taxon>Dothideomycetes incertae sedis</taxon>
        <taxon>Botryosphaeriales</taxon>
        <taxon>Phyllostictaceae</taxon>
        <taxon>Phyllosticta</taxon>
    </lineage>
</organism>
<sequence>MSSTTTMELHQWPAPAAPDPFPDATSSRPSSRSSTEDGGMFKFVTATKPEEFKDRDLMRGVRSHVMYQVVEHRNQKQTTGSGSDARISSAPRKTRGGSSGSAASASTSMTPTARPSGSSSNPNNPETISNRDALEIFAKYQRPRSATASQASGTPRSEGTPEGSSPESARSVAARPRLKRPRTIPRSSIEQRRDEAVDEQVLVQPPEFGIVHMNPLFKAAQPGSFSSLRSDAQAVLPLLSNFFSPYDPFYTLPQPSDPRINVEQVKWYCHNYFGTKAMARAWLPQMIGSRESFLSTLGISTAHQDAIEGRSEPSFMTSLVNTEAIRLINGALADRWTRIRDSTIMSVCQLLASRVITADNNELQRHENGLRELIVERGGLETLGVSGDLASVACAMAYTSAILRESQADAFFLSHRPERKVYDNNTVLPESPLFYPRSGFVTLSRSKSCIKPLLSLIEKLKALTEACVSLPAHTSTWDLADYRRSILLHIQALPYAENLTPAQLVGSPPTPSSSPSSSSTHQSSPPAHHLARYEAARLAAKLYAYALAHRVPLSAAAAAHEGILAQLVATLKLSHCPYSDCWGDMTGVLYWITLVGAAAAAAAAEGSASVAGLGADGTRRHERERRWLAALNIRCAIVLAFEHRAALVGSLRTMLDALAGCGSVSSSLSTSSSFNGTVQSLDDDALFLV</sequence>
<feature type="compositionally biased region" description="Low complexity" evidence="1">
    <location>
        <begin position="513"/>
        <end position="526"/>
    </location>
</feature>
<feature type="compositionally biased region" description="Low complexity" evidence="1">
    <location>
        <begin position="22"/>
        <end position="33"/>
    </location>
</feature>
<feature type="region of interest" description="Disordered" evidence="1">
    <location>
        <begin position="504"/>
        <end position="526"/>
    </location>
</feature>
<dbReference type="Proteomes" id="UP001365128">
    <property type="component" value="Unassembled WGS sequence"/>
</dbReference>
<dbReference type="InterPro" id="IPR021858">
    <property type="entry name" value="Fun_TF"/>
</dbReference>
<evidence type="ECO:0000256" key="1">
    <source>
        <dbReference type="SAM" id="MobiDB-lite"/>
    </source>
</evidence>
<gene>
    <name evidence="2" type="ORF">IWX46DRAFT_643999</name>
</gene>
<dbReference type="PANTHER" id="PTHR37540:SF5">
    <property type="entry name" value="TRANSCRIPTION FACTOR DOMAIN-CONTAINING PROTEIN"/>
    <property type="match status" value="1"/>
</dbReference>
<name>A0ABR1LIQ4_9PEZI</name>
<dbReference type="Pfam" id="PF11951">
    <property type="entry name" value="Fungal_trans_2"/>
    <property type="match status" value="1"/>
</dbReference>
<feature type="compositionally biased region" description="Basic and acidic residues" evidence="1">
    <location>
        <begin position="48"/>
        <end position="59"/>
    </location>
</feature>
<feature type="compositionally biased region" description="Low complexity" evidence="1">
    <location>
        <begin position="157"/>
        <end position="168"/>
    </location>
</feature>
<evidence type="ECO:0008006" key="4">
    <source>
        <dbReference type="Google" id="ProtNLM"/>
    </source>
</evidence>
<comment type="caution">
    <text evidence="2">The sequence shown here is derived from an EMBL/GenBank/DDBJ whole genome shotgun (WGS) entry which is preliminary data.</text>
</comment>